<dbReference type="Proteomes" id="UP000197781">
    <property type="component" value="Chromosome"/>
</dbReference>
<evidence type="ECO:0000313" key="2">
    <source>
        <dbReference type="EMBL" id="ASJ56879.1"/>
    </source>
</evidence>
<accession>A0A220MQ93</accession>
<dbReference type="Gene3D" id="3.30.360.10">
    <property type="entry name" value="Dihydrodipicolinate Reductase, domain 2"/>
    <property type="match status" value="1"/>
</dbReference>
<dbReference type="InterPro" id="IPR005097">
    <property type="entry name" value="Sacchrp_dh_NADP-bd"/>
</dbReference>
<dbReference type="InterPro" id="IPR036291">
    <property type="entry name" value="NAD(P)-bd_dom_sf"/>
</dbReference>
<dbReference type="KEGG" id="bfm:BP422_27170"/>
<evidence type="ECO:0000259" key="1">
    <source>
        <dbReference type="Pfam" id="PF03435"/>
    </source>
</evidence>
<protein>
    <submittedName>
        <fullName evidence="2">Saccharopine dehydrogenase</fullName>
    </submittedName>
</protein>
<proteinExistence type="predicted"/>
<organism evidence="2 3">
    <name type="scientific">Brevibacillus formosus</name>
    <dbReference type="NCBI Taxonomy" id="54913"/>
    <lineage>
        <taxon>Bacteria</taxon>
        <taxon>Bacillati</taxon>
        <taxon>Bacillota</taxon>
        <taxon>Bacilli</taxon>
        <taxon>Bacillales</taxon>
        <taxon>Paenibacillaceae</taxon>
        <taxon>Brevibacillus</taxon>
    </lineage>
</organism>
<dbReference type="SUPFAM" id="SSF51735">
    <property type="entry name" value="NAD(P)-binding Rossmann-fold domains"/>
    <property type="match status" value="1"/>
</dbReference>
<feature type="domain" description="Saccharopine dehydrogenase NADP binding" evidence="1">
    <location>
        <begin position="6"/>
        <end position="101"/>
    </location>
</feature>
<dbReference type="Gene3D" id="3.40.50.720">
    <property type="entry name" value="NAD(P)-binding Rossmann-like Domain"/>
    <property type="match status" value="1"/>
</dbReference>
<evidence type="ECO:0000313" key="3">
    <source>
        <dbReference type="Proteomes" id="UP000197781"/>
    </source>
</evidence>
<gene>
    <name evidence="2" type="ORF">BP422_27170</name>
</gene>
<dbReference type="AlphaFoldDB" id="A0A220MQ93"/>
<dbReference type="EMBL" id="CP018145">
    <property type="protein sequence ID" value="ASJ56879.1"/>
    <property type="molecule type" value="Genomic_DNA"/>
</dbReference>
<dbReference type="PANTHER" id="PTHR43796">
    <property type="entry name" value="CARBOXYNORSPERMIDINE SYNTHASE"/>
    <property type="match status" value="1"/>
</dbReference>
<dbReference type="PANTHER" id="PTHR43796:SF2">
    <property type="entry name" value="CARBOXYNORSPERMIDINE SYNTHASE"/>
    <property type="match status" value="1"/>
</dbReference>
<name>A0A220MQ93_9BACL</name>
<reference evidence="2 3" key="1">
    <citation type="submission" date="2016-11" db="EMBL/GenBank/DDBJ databases">
        <authorList>
            <person name="Jaros S."/>
            <person name="Januszkiewicz K."/>
            <person name="Wedrychowicz H."/>
        </authorList>
    </citation>
    <scope>NUCLEOTIDE SEQUENCE [LARGE SCALE GENOMIC DNA]</scope>
    <source>
        <strain evidence="2 3">NF2</strain>
    </source>
</reference>
<dbReference type="RefSeq" id="WP_088910358.1">
    <property type="nucleotide sequence ID" value="NZ_CP018145.1"/>
</dbReference>
<sequence length="362" mass="40052">MSKDRIVVVGGYGHVGATICKNLGNAYPGRVYAAGRSMEKAEAFCREADGKVLPLQLDIHKPLDQSVLEKVKLMVMCLDQTDTAFVEGCVRNGTHYLDISANGHFLTQIEQWGSQTETKNMGTAVLSVGLAPGLTNLLAGEAHRLLDQVNELDIFIMLGLGDRHGKAAIEWTVDNLCTSYEVMNKHQRVTVESMTEGKLVDFGPELGKKHAYRFPFSDQQTLARTLGVPTVSSRLCFDLDGMTRVVAALRSIGICRLLHQPKVREAMIKAFGRWKMGDDQFAIKVEARGKRGTNEATIECLLYGRDQSNMTATVAAAVAKSIYKEAFPPGVHHMEQLFSLEKMRFWLEQEASLTVFVREAGL</sequence>
<dbReference type="Pfam" id="PF03435">
    <property type="entry name" value="Sacchrp_dh_NADP"/>
    <property type="match status" value="1"/>
</dbReference>